<dbReference type="Proteomes" id="UP001474421">
    <property type="component" value="Unassembled WGS sequence"/>
</dbReference>
<evidence type="ECO:0000313" key="5">
    <source>
        <dbReference type="EMBL" id="KAK9399548.1"/>
    </source>
</evidence>
<protein>
    <submittedName>
        <fullName evidence="5">Solute carrier family 13 member 1</fullName>
    </submittedName>
</protein>
<dbReference type="EMBL" id="JAOTOJ010000006">
    <property type="protein sequence ID" value="KAK9399548.1"/>
    <property type="molecule type" value="Genomic_DNA"/>
</dbReference>
<gene>
    <name evidence="5" type="ORF">NXF25_012567</name>
</gene>
<sequence length="127" mass="13944">MVMPIVEAVAQQIISAEAEVDAMDTTYANGTTNPALELEENFSECETADWKSTKVEGYSNGTAHAVCDIENEKNSELSQSERQYRNKKDHMICKIMCLCVAYSSTIGGLTTITGTSTNLIFAEQFNT</sequence>
<dbReference type="AlphaFoldDB" id="A0AAW1BC91"/>
<dbReference type="PANTHER" id="PTHR10283">
    <property type="entry name" value="SOLUTE CARRIER FAMILY 13 MEMBER"/>
    <property type="match status" value="1"/>
</dbReference>
<evidence type="ECO:0000256" key="1">
    <source>
        <dbReference type="ARBA" id="ARBA00004141"/>
    </source>
</evidence>
<evidence type="ECO:0000256" key="2">
    <source>
        <dbReference type="ARBA" id="ARBA00022692"/>
    </source>
</evidence>
<keyword evidence="3" id="KW-1133">Transmembrane helix</keyword>
<keyword evidence="6" id="KW-1185">Reference proteome</keyword>
<proteinExistence type="predicted"/>
<comment type="caution">
    <text evidence="5">The sequence shown here is derived from an EMBL/GenBank/DDBJ whole genome shotgun (WGS) entry which is preliminary data.</text>
</comment>
<comment type="subcellular location">
    <subcellularLocation>
        <location evidence="1">Membrane</location>
        <topology evidence="1">Multi-pass membrane protein</topology>
    </subcellularLocation>
</comment>
<keyword evidence="4" id="KW-0472">Membrane</keyword>
<organism evidence="5 6">
    <name type="scientific">Crotalus adamanteus</name>
    <name type="common">Eastern diamondback rattlesnake</name>
    <dbReference type="NCBI Taxonomy" id="8729"/>
    <lineage>
        <taxon>Eukaryota</taxon>
        <taxon>Metazoa</taxon>
        <taxon>Chordata</taxon>
        <taxon>Craniata</taxon>
        <taxon>Vertebrata</taxon>
        <taxon>Euteleostomi</taxon>
        <taxon>Lepidosauria</taxon>
        <taxon>Squamata</taxon>
        <taxon>Bifurcata</taxon>
        <taxon>Unidentata</taxon>
        <taxon>Episquamata</taxon>
        <taxon>Toxicofera</taxon>
        <taxon>Serpentes</taxon>
        <taxon>Colubroidea</taxon>
        <taxon>Viperidae</taxon>
        <taxon>Crotalinae</taxon>
        <taxon>Crotalus</taxon>
    </lineage>
</organism>
<evidence type="ECO:0000256" key="3">
    <source>
        <dbReference type="ARBA" id="ARBA00022989"/>
    </source>
</evidence>
<evidence type="ECO:0000313" key="6">
    <source>
        <dbReference type="Proteomes" id="UP001474421"/>
    </source>
</evidence>
<dbReference type="GO" id="GO:0015382">
    <property type="term" value="F:sodium:sulfate symporter activity"/>
    <property type="evidence" value="ECO:0007669"/>
    <property type="project" value="TreeGrafter"/>
</dbReference>
<name>A0AAW1BC91_CROAD</name>
<reference evidence="5 6" key="1">
    <citation type="journal article" date="2024" name="Proc. Natl. Acad. Sci. U.S.A.">
        <title>The genetic regulatory architecture and epigenomic basis for age-related changes in rattlesnake venom.</title>
        <authorList>
            <person name="Hogan M.P."/>
            <person name="Holding M.L."/>
            <person name="Nystrom G.S."/>
            <person name="Colston T.J."/>
            <person name="Bartlett D.A."/>
            <person name="Mason A.J."/>
            <person name="Ellsworth S.A."/>
            <person name="Rautsaw R.M."/>
            <person name="Lawrence K.C."/>
            <person name="Strickland J.L."/>
            <person name="He B."/>
            <person name="Fraser P."/>
            <person name="Margres M.J."/>
            <person name="Gilbert D.M."/>
            <person name="Gibbs H.L."/>
            <person name="Parkinson C.L."/>
            <person name="Rokyta D.R."/>
        </authorList>
    </citation>
    <scope>NUCLEOTIDE SEQUENCE [LARGE SCALE GENOMIC DNA]</scope>
    <source>
        <strain evidence="5">DRR0105</strain>
    </source>
</reference>
<accession>A0AAW1BC91</accession>
<evidence type="ECO:0000256" key="4">
    <source>
        <dbReference type="ARBA" id="ARBA00023136"/>
    </source>
</evidence>
<keyword evidence="2" id="KW-0812">Transmembrane</keyword>
<dbReference type="GO" id="GO:0005886">
    <property type="term" value="C:plasma membrane"/>
    <property type="evidence" value="ECO:0007669"/>
    <property type="project" value="TreeGrafter"/>
</dbReference>
<dbReference type="PANTHER" id="PTHR10283:SF65">
    <property type="entry name" value="SOLUTE CARRIER FAMILY 13 MEMBER 1"/>
    <property type="match status" value="1"/>
</dbReference>